<evidence type="ECO:0000313" key="2">
    <source>
        <dbReference type="Proteomes" id="UP001526430"/>
    </source>
</evidence>
<dbReference type="RefSeq" id="WP_301587874.1">
    <property type="nucleotide sequence ID" value="NZ_JAPFQI010000001.1"/>
</dbReference>
<organism evidence="1 2">
    <name type="scientific">Sabulicella glaciei</name>
    <dbReference type="NCBI Taxonomy" id="2984948"/>
    <lineage>
        <taxon>Bacteria</taxon>
        <taxon>Pseudomonadati</taxon>
        <taxon>Pseudomonadota</taxon>
        <taxon>Alphaproteobacteria</taxon>
        <taxon>Acetobacterales</taxon>
        <taxon>Acetobacteraceae</taxon>
        <taxon>Sabulicella</taxon>
    </lineage>
</organism>
<comment type="caution">
    <text evidence="1">The sequence shown here is derived from an EMBL/GenBank/DDBJ whole genome shotgun (WGS) entry which is preliminary data.</text>
</comment>
<dbReference type="Proteomes" id="UP001526430">
    <property type="component" value="Unassembled WGS sequence"/>
</dbReference>
<proteinExistence type="predicted"/>
<dbReference type="EMBL" id="JAPFQI010000001">
    <property type="protein sequence ID" value="MCW8084267.1"/>
    <property type="molecule type" value="Genomic_DNA"/>
</dbReference>
<accession>A0ABT3NQ26</accession>
<sequence length="714" mass="79380">MSASPDRLYELLPDIYRLRDADRGYPLREMLRVVAEQLEGIEADIDQLYDNWFVETAADWAVPYIAELVGYTAVNAAGDPTTSAPAENRILVPRREVANTLAFRRRRGTLSVHEDLAAAVTGWPSRAVELFRRLAWSQNLNFPHNEGHRARTVSFRSAAELERINTPFDPFAHTADLRRITSRRGPGLHNVPSVGLWVWRLKPYTVTGAPAYCLDEGKNSYSFSVLGNDVPLVTKPELEPSPTHIATEFHVPAPIRRRAFAEHPERYYGADKSFVIAADWGGHTHNRPLPLDVIIPADLTDWAYTPPNGFVAVDPQLGRIQFPANQLPRRQVRVSYRYAFSDDMGAGEYARVVSQPPDAVIYRVGERQEFRELGDALGRWRSQDPRSAVIEITDSRAYVEQVAVKLAPGQSLQIRAADRKRPTLRLLNWQTDRPDTLQVTLGETSSFLLDGLLITGRGVTIMGDPETRGEGSPCGSHVEIRHCTLVPGWSLDAHCNPARMSKESLELRNVRAHVRIASSILGPIEVHEDEVLADPIPLTIEDSIVDAMGGEHEAIIGPDQRHAHAVLTIRRTTVFGIVQLHAVQLAENSIFNDCVHVARRQIGCMRFCYVPAGCRTPRRYNCQPDLVVAAAVGEADKALEARRATPQFTARRYATPAYGQLADTGPREIATGADDGAEMGAFHNLFQPQRLANLRTRLEEFTPAGMDAGVLLAN</sequence>
<reference evidence="1 2" key="1">
    <citation type="submission" date="2022-10" db="EMBL/GenBank/DDBJ databases">
        <title>Roseococcus glaciei nov., sp. nov., isolated from glacier.</title>
        <authorList>
            <person name="Liu Q."/>
            <person name="Xin Y.-H."/>
        </authorList>
    </citation>
    <scope>NUCLEOTIDE SEQUENCE [LARGE SCALE GENOMIC DNA]</scope>
    <source>
        <strain evidence="1 2">MDT2-1-1</strain>
    </source>
</reference>
<protein>
    <submittedName>
        <fullName evidence="1">Uncharacterized protein</fullName>
    </submittedName>
</protein>
<keyword evidence="2" id="KW-1185">Reference proteome</keyword>
<evidence type="ECO:0000313" key="1">
    <source>
        <dbReference type="EMBL" id="MCW8084267.1"/>
    </source>
</evidence>
<name>A0ABT3NQ26_9PROT</name>
<gene>
    <name evidence="1" type="ORF">OF850_01385</name>
</gene>